<evidence type="ECO:0000256" key="1">
    <source>
        <dbReference type="SAM" id="SignalP"/>
    </source>
</evidence>
<keyword evidence="1" id="KW-0732">Signal</keyword>
<name>A0AAV9VJD2_9PEZI</name>
<protein>
    <submittedName>
        <fullName evidence="2">Uncharacterized protein</fullName>
    </submittedName>
</protein>
<organism evidence="2 3">
    <name type="scientific">Orbilia blumenaviensis</name>
    <dbReference type="NCBI Taxonomy" id="1796055"/>
    <lineage>
        <taxon>Eukaryota</taxon>
        <taxon>Fungi</taxon>
        <taxon>Dikarya</taxon>
        <taxon>Ascomycota</taxon>
        <taxon>Pezizomycotina</taxon>
        <taxon>Orbiliomycetes</taxon>
        <taxon>Orbiliales</taxon>
        <taxon>Orbiliaceae</taxon>
        <taxon>Orbilia</taxon>
    </lineage>
</organism>
<accession>A0AAV9VJD2</accession>
<evidence type="ECO:0000313" key="2">
    <source>
        <dbReference type="EMBL" id="KAK6361304.1"/>
    </source>
</evidence>
<dbReference type="AlphaFoldDB" id="A0AAV9VJD2"/>
<dbReference type="Proteomes" id="UP001373714">
    <property type="component" value="Unassembled WGS sequence"/>
</dbReference>
<sequence length="239" mass="26765">MLLFSNALGRIGLPLLLLVVRSSQLATPHTTTINSSNISDTFTGPAVRGDFTLPVNSTGRESTGSLILKDGNQRHNLSTVRSPLSINTTLDFNGSLAQEKDKAVSPRANLPQGYFIADMRVECDSPSENIRKNRPYFEQVNTENIPPEEFGGYPNWYEQFPPASRDDEGAWLARVERVISYFWDEAKACQECLCTLEYSNLGKYRLLPNPQSTNCPDMRAAYRCAIIFGMNKKFTRISV</sequence>
<gene>
    <name evidence="2" type="ORF">TWF730_005039</name>
</gene>
<proteinExistence type="predicted"/>
<feature type="chain" id="PRO_5043339762" evidence="1">
    <location>
        <begin position="23"/>
        <end position="239"/>
    </location>
</feature>
<reference evidence="2 3" key="1">
    <citation type="submission" date="2019-10" db="EMBL/GenBank/DDBJ databases">
        <authorList>
            <person name="Palmer J.M."/>
        </authorList>
    </citation>
    <scope>NUCLEOTIDE SEQUENCE [LARGE SCALE GENOMIC DNA]</scope>
    <source>
        <strain evidence="2 3">TWF730</strain>
    </source>
</reference>
<dbReference type="EMBL" id="JAVHNS010000002">
    <property type="protein sequence ID" value="KAK6361304.1"/>
    <property type="molecule type" value="Genomic_DNA"/>
</dbReference>
<keyword evidence="3" id="KW-1185">Reference proteome</keyword>
<feature type="signal peptide" evidence="1">
    <location>
        <begin position="1"/>
        <end position="22"/>
    </location>
</feature>
<comment type="caution">
    <text evidence="2">The sequence shown here is derived from an EMBL/GenBank/DDBJ whole genome shotgun (WGS) entry which is preliminary data.</text>
</comment>
<evidence type="ECO:0000313" key="3">
    <source>
        <dbReference type="Proteomes" id="UP001373714"/>
    </source>
</evidence>